<dbReference type="CDD" id="cd00060">
    <property type="entry name" value="FHA"/>
    <property type="match status" value="1"/>
</dbReference>
<keyword evidence="3" id="KW-1185">Reference proteome</keyword>
<proteinExistence type="predicted"/>
<dbReference type="InterPro" id="IPR008984">
    <property type="entry name" value="SMAD_FHA_dom_sf"/>
</dbReference>
<comment type="caution">
    <text evidence="2">The sequence shown here is derived from an EMBL/GenBank/DDBJ whole genome shotgun (WGS) entry which is preliminary data.</text>
</comment>
<dbReference type="Proteomes" id="UP001184230">
    <property type="component" value="Unassembled WGS sequence"/>
</dbReference>
<dbReference type="SUPFAM" id="SSF49879">
    <property type="entry name" value="SMAD/FHA domain"/>
    <property type="match status" value="1"/>
</dbReference>
<dbReference type="Gene3D" id="2.60.200.20">
    <property type="match status" value="1"/>
</dbReference>
<dbReference type="InterPro" id="IPR050923">
    <property type="entry name" value="Cell_Proc_Reg/RNA_Proc"/>
</dbReference>
<dbReference type="InterPro" id="IPR000253">
    <property type="entry name" value="FHA_dom"/>
</dbReference>
<gene>
    <name evidence="2" type="ORF">J2739_005289</name>
</gene>
<evidence type="ECO:0000259" key="1">
    <source>
        <dbReference type="PROSITE" id="PS50006"/>
    </source>
</evidence>
<dbReference type="EMBL" id="JAVDRF010000017">
    <property type="protein sequence ID" value="MDR6539493.1"/>
    <property type="molecule type" value="Genomic_DNA"/>
</dbReference>
<dbReference type="Pfam" id="PF00498">
    <property type="entry name" value="FHA"/>
    <property type="match status" value="1"/>
</dbReference>
<protein>
    <submittedName>
        <fullName evidence="2">PSer/pThr/pTyr-binding forkhead associated (FHA) protein</fullName>
    </submittedName>
</protein>
<dbReference type="RefSeq" id="WP_309907226.1">
    <property type="nucleotide sequence ID" value="NZ_JAVDRF010000017.1"/>
</dbReference>
<dbReference type="PROSITE" id="PS50006">
    <property type="entry name" value="FHA_DOMAIN"/>
    <property type="match status" value="1"/>
</dbReference>
<feature type="domain" description="FHA" evidence="1">
    <location>
        <begin position="23"/>
        <end position="72"/>
    </location>
</feature>
<name>A0ABU1NM08_9BURK</name>
<sequence length="126" mass="13607">MPKLLLLMSPNATKQVALRKPETRVGRALGNDVVIRHERVSRFHALLTVDGPFVTIKDLGSSNGVFVNGVRIDTQHLVDGDTISIGGCAMRFLAGDQDYTEIEALRLLTIPGLPIALPTTRSTSTA</sequence>
<evidence type="ECO:0000313" key="3">
    <source>
        <dbReference type="Proteomes" id="UP001184230"/>
    </source>
</evidence>
<reference evidence="2 3" key="1">
    <citation type="submission" date="2023-07" db="EMBL/GenBank/DDBJ databases">
        <title>Sorghum-associated microbial communities from plants grown in Nebraska, USA.</title>
        <authorList>
            <person name="Schachtman D."/>
        </authorList>
    </citation>
    <scope>NUCLEOTIDE SEQUENCE [LARGE SCALE GENOMIC DNA]</scope>
    <source>
        <strain evidence="2 3">DS1781</strain>
    </source>
</reference>
<evidence type="ECO:0000313" key="2">
    <source>
        <dbReference type="EMBL" id="MDR6539493.1"/>
    </source>
</evidence>
<accession>A0ABU1NM08</accession>
<dbReference type="SMART" id="SM00240">
    <property type="entry name" value="FHA"/>
    <property type="match status" value="1"/>
</dbReference>
<organism evidence="2 3">
    <name type="scientific">Variovorax soli</name>
    <dbReference type="NCBI Taxonomy" id="376815"/>
    <lineage>
        <taxon>Bacteria</taxon>
        <taxon>Pseudomonadati</taxon>
        <taxon>Pseudomonadota</taxon>
        <taxon>Betaproteobacteria</taxon>
        <taxon>Burkholderiales</taxon>
        <taxon>Comamonadaceae</taxon>
        <taxon>Variovorax</taxon>
    </lineage>
</organism>
<dbReference type="PANTHER" id="PTHR23308">
    <property type="entry name" value="NUCLEAR INHIBITOR OF PROTEIN PHOSPHATASE-1"/>
    <property type="match status" value="1"/>
</dbReference>